<keyword evidence="4 6" id="KW-1133">Transmembrane helix</keyword>
<feature type="transmembrane region" description="Helical" evidence="6">
    <location>
        <begin position="243"/>
        <end position="263"/>
    </location>
</feature>
<dbReference type="STRING" id="584787.GCA_001247655_03312"/>
<evidence type="ECO:0000256" key="5">
    <source>
        <dbReference type="ARBA" id="ARBA00023136"/>
    </source>
</evidence>
<evidence type="ECO:0000256" key="1">
    <source>
        <dbReference type="ARBA" id="ARBA00004651"/>
    </source>
</evidence>
<dbReference type="GO" id="GO:0005886">
    <property type="term" value="C:plasma membrane"/>
    <property type="evidence" value="ECO:0007669"/>
    <property type="project" value="UniProtKB-SubCell"/>
</dbReference>
<gene>
    <name evidence="8" type="ORF">EDC28_11343</name>
</gene>
<evidence type="ECO:0000256" key="2">
    <source>
        <dbReference type="ARBA" id="ARBA00022475"/>
    </source>
</evidence>
<keyword evidence="3 6" id="KW-0812">Transmembrane</keyword>
<feature type="transmembrane region" description="Helical" evidence="6">
    <location>
        <begin position="305"/>
        <end position="330"/>
    </location>
</feature>
<name>A0A3N1NVF9_9GAMM</name>
<feature type="transmembrane region" description="Helical" evidence="6">
    <location>
        <begin position="155"/>
        <end position="177"/>
    </location>
</feature>
<reference evidence="8 9" key="1">
    <citation type="submission" date="2018-11" db="EMBL/GenBank/DDBJ databases">
        <title>Genomic Encyclopedia of Type Strains, Phase IV (KMG-IV): sequencing the most valuable type-strain genomes for metagenomic binning, comparative biology and taxonomic classification.</title>
        <authorList>
            <person name="Goeker M."/>
        </authorList>
    </citation>
    <scope>NUCLEOTIDE SEQUENCE [LARGE SCALE GENOMIC DNA]</scope>
    <source>
        <strain evidence="8 9">DSM 21945</strain>
    </source>
</reference>
<feature type="transmembrane region" description="Helical" evidence="6">
    <location>
        <begin position="437"/>
        <end position="456"/>
    </location>
</feature>
<evidence type="ECO:0000313" key="8">
    <source>
        <dbReference type="EMBL" id="ROQ18927.1"/>
    </source>
</evidence>
<comment type="caution">
    <text evidence="8">The sequence shown here is derived from an EMBL/GenBank/DDBJ whole genome shotgun (WGS) entry which is preliminary data.</text>
</comment>
<feature type="transmembrane region" description="Helical" evidence="6">
    <location>
        <begin position="110"/>
        <end position="134"/>
    </location>
</feature>
<protein>
    <submittedName>
        <fullName evidence="8">Transporter (NhaC family)</fullName>
    </submittedName>
</protein>
<evidence type="ECO:0000256" key="4">
    <source>
        <dbReference type="ARBA" id="ARBA00022989"/>
    </source>
</evidence>
<feature type="transmembrane region" description="Helical" evidence="6">
    <location>
        <begin position="6"/>
        <end position="31"/>
    </location>
</feature>
<feature type="transmembrane region" description="Helical" evidence="6">
    <location>
        <begin position="197"/>
        <end position="216"/>
    </location>
</feature>
<dbReference type="PANTHER" id="PTHR43478:SF1">
    <property type="entry name" value="NA+_H+ ANTIPORTER NHAC-LIKE C-TERMINAL DOMAIN-CONTAINING PROTEIN"/>
    <property type="match status" value="1"/>
</dbReference>
<dbReference type="RefSeq" id="WP_123422653.1">
    <property type="nucleotide sequence ID" value="NZ_RJUL01000013.1"/>
</dbReference>
<dbReference type="Proteomes" id="UP000268033">
    <property type="component" value="Unassembled WGS sequence"/>
</dbReference>
<feature type="transmembrane region" description="Helical" evidence="6">
    <location>
        <begin position="371"/>
        <end position="390"/>
    </location>
</feature>
<evidence type="ECO:0000259" key="7">
    <source>
        <dbReference type="Pfam" id="PF03553"/>
    </source>
</evidence>
<feature type="transmembrane region" description="Helical" evidence="6">
    <location>
        <begin position="69"/>
        <end position="98"/>
    </location>
</feature>
<evidence type="ECO:0000256" key="6">
    <source>
        <dbReference type="SAM" id="Phobius"/>
    </source>
</evidence>
<accession>A0A3N1NVF9</accession>
<feature type="domain" description="Na+/H+ antiporter NhaC-like C-terminal" evidence="7">
    <location>
        <begin position="186"/>
        <end position="452"/>
    </location>
</feature>
<keyword evidence="2" id="KW-1003">Cell membrane</keyword>
<keyword evidence="9" id="KW-1185">Reference proteome</keyword>
<dbReference type="PANTHER" id="PTHR43478">
    <property type="entry name" value="NA+/H+ ANTIPORTER-RELATED"/>
    <property type="match status" value="1"/>
</dbReference>
<dbReference type="InterPro" id="IPR018461">
    <property type="entry name" value="Na/H_Antiport_NhaC-like_C"/>
</dbReference>
<comment type="subcellular location">
    <subcellularLocation>
        <location evidence="1">Cell membrane</location>
        <topology evidence="1">Multi-pass membrane protein</topology>
    </subcellularLocation>
</comment>
<organism evidence="8 9">
    <name type="scientific">Gallaecimonas pentaromativorans</name>
    <dbReference type="NCBI Taxonomy" id="584787"/>
    <lineage>
        <taxon>Bacteria</taxon>
        <taxon>Pseudomonadati</taxon>
        <taxon>Pseudomonadota</taxon>
        <taxon>Gammaproteobacteria</taxon>
        <taxon>Enterobacterales</taxon>
        <taxon>Gallaecimonadaceae</taxon>
        <taxon>Gallaecimonas</taxon>
    </lineage>
</organism>
<dbReference type="Pfam" id="PF03553">
    <property type="entry name" value="Na_H_antiporter"/>
    <property type="match status" value="1"/>
</dbReference>
<keyword evidence="5 6" id="KW-0472">Membrane</keyword>
<proteinExistence type="predicted"/>
<sequence length="457" mass="47866">MHWYSLLPPLVAIAFVFWKKDVIGALVLAIVSSEALQLVAKGTPDLAQTGVNSVDRVVSVFSSAGNVQLIMFSVLIGAFLALIRESGGVAATVAWLVGKGLASTARRSRLITMLAGVAVFVESNLSVLTAGILSRGLFDKFKMSRAQLAYLVDSTSAPVCILILLNGWGAYVLGLLADYDLPGGAVSVLWGTVPLNFYALVTLVIAFYVAWTGKVFGPMKESEKRLEQGMAGLSSVPATKVRYMALPLVTLVGGMAGFMLWSGHGDLTQGNGSLSMLYATLCGILVAYLLLIFDPAFTHKRLIDLCFTGMGELLQLVSIVLLSIALGASLKVLGTGVYIAGLVGEFLPLVLVAPVLFLAGAAMSFTTGTSWGTFAILIPLGMPLVQSLGLPPELVLAAILGGGIFGDHCSPISDTTAVSSIASGCDLLEHVRTQMPYALVAGGVSLVLYFLASLVMV</sequence>
<dbReference type="EMBL" id="RJUL01000013">
    <property type="protein sequence ID" value="ROQ18927.1"/>
    <property type="molecule type" value="Genomic_DNA"/>
</dbReference>
<evidence type="ECO:0000313" key="9">
    <source>
        <dbReference type="Proteomes" id="UP000268033"/>
    </source>
</evidence>
<dbReference type="AlphaFoldDB" id="A0A3N1NVF9"/>
<feature type="transmembrane region" description="Helical" evidence="6">
    <location>
        <begin position="275"/>
        <end position="293"/>
    </location>
</feature>
<feature type="transmembrane region" description="Helical" evidence="6">
    <location>
        <begin position="336"/>
        <end position="359"/>
    </location>
</feature>
<evidence type="ECO:0000256" key="3">
    <source>
        <dbReference type="ARBA" id="ARBA00022692"/>
    </source>
</evidence>